<keyword evidence="2" id="KW-1185">Reference proteome</keyword>
<evidence type="ECO:0000313" key="1">
    <source>
        <dbReference type="EMBL" id="WCO68559.1"/>
    </source>
</evidence>
<dbReference type="Gene3D" id="3.40.50.300">
    <property type="entry name" value="P-loop containing nucleotide triphosphate hydrolases"/>
    <property type="match status" value="1"/>
</dbReference>
<accession>A0AAF0BXC1</accession>
<dbReference type="KEGG" id="ima:PO878_07435"/>
<sequence>MTTPSPDRPTVVYLGGSGRSGSTLLERLLGAVPGVAPLGEVVHLPTRGLVEGETCACGEPLDRCPFWSAVGDRAFGGWDEVDGPSWQRLQGRVDRNRHLPRLAVPAGGAFRRDLADHVDRLERLYLAAAAEAGVGVLVDSSKHASTAFALRHLRAVDLRVVQIVRDSRGVAYSWTKEVARPEVGAGAEMPRYSPASSAAWWDAFNLALAALPVAGTPVLRLRYEDLLADPAGSLARVLAPTGLALEPGWDSFLGPDGARLGPSHSVAGNPMRFRSGTIPLRPDDAWRDHLPAADRRLVTALTAPLLLAYGYTRRRVRPMDT</sequence>
<gene>
    <name evidence="1" type="ORF">PO878_07435</name>
</gene>
<name>A0AAF0BXC1_9ACTN</name>
<dbReference type="Pfam" id="PF13469">
    <property type="entry name" value="Sulfotransfer_3"/>
    <property type="match status" value="1"/>
</dbReference>
<protein>
    <submittedName>
        <fullName evidence="1">Sulfotransferase</fullName>
    </submittedName>
</protein>
<proteinExistence type="predicted"/>
<dbReference type="InterPro" id="IPR027417">
    <property type="entry name" value="P-loop_NTPase"/>
</dbReference>
<dbReference type="SUPFAM" id="SSF52540">
    <property type="entry name" value="P-loop containing nucleoside triphosphate hydrolases"/>
    <property type="match status" value="1"/>
</dbReference>
<dbReference type="Proteomes" id="UP001216390">
    <property type="component" value="Chromosome"/>
</dbReference>
<dbReference type="EMBL" id="CP116942">
    <property type="protein sequence ID" value="WCO68559.1"/>
    <property type="molecule type" value="Genomic_DNA"/>
</dbReference>
<dbReference type="RefSeq" id="WP_272738075.1">
    <property type="nucleotide sequence ID" value="NZ_CP116942.1"/>
</dbReference>
<organism evidence="1 2">
    <name type="scientific">Iamia majanohamensis</name>
    <dbReference type="NCBI Taxonomy" id="467976"/>
    <lineage>
        <taxon>Bacteria</taxon>
        <taxon>Bacillati</taxon>
        <taxon>Actinomycetota</taxon>
        <taxon>Acidimicrobiia</taxon>
        <taxon>Acidimicrobiales</taxon>
        <taxon>Iamiaceae</taxon>
        <taxon>Iamia</taxon>
    </lineage>
</organism>
<dbReference type="AlphaFoldDB" id="A0AAF0BXC1"/>
<evidence type="ECO:0000313" key="2">
    <source>
        <dbReference type="Proteomes" id="UP001216390"/>
    </source>
</evidence>
<reference evidence="1" key="1">
    <citation type="submission" date="2023-01" db="EMBL/GenBank/DDBJ databases">
        <title>The diversity of Class Acidimicrobiia in South China Sea sediment environments and the proposal of Iamia marina sp. nov., a novel species of the genus Iamia.</title>
        <authorList>
            <person name="He Y."/>
            <person name="Tian X."/>
        </authorList>
    </citation>
    <scope>NUCLEOTIDE SEQUENCE</scope>
    <source>
        <strain evidence="1">DSM 19957</strain>
    </source>
</reference>